<dbReference type="CDD" id="cd09407">
    <property type="entry name" value="LIM2_Paxillin"/>
    <property type="match status" value="1"/>
</dbReference>
<name>A0A3N0Z629_ANAGA</name>
<evidence type="ECO:0000256" key="8">
    <source>
        <dbReference type="ARBA" id="ARBA00022833"/>
    </source>
</evidence>
<organism evidence="17 18">
    <name type="scientific">Anabarilius grahami</name>
    <name type="common">Kanglang fish</name>
    <name type="synonym">Barilius grahami</name>
    <dbReference type="NCBI Taxonomy" id="495550"/>
    <lineage>
        <taxon>Eukaryota</taxon>
        <taxon>Metazoa</taxon>
        <taxon>Chordata</taxon>
        <taxon>Craniata</taxon>
        <taxon>Vertebrata</taxon>
        <taxon>Euteleostomi</taxon>
        <taxon>Actinopterygii</taxon>
        <taxon>Neopterygii</taxon>
        <taxon>Teleostei</taxon>
        <taxon>Ostariophysi</taxon>
        <taxon>Cypriniformes</taxon>
        <taxon>Xenocyprididae</taxon>
        <taxon>Xenocypridinae</taxon>
        <taxon>Xenocypridinae incertae sedis</taxon>
        <taxon>Anabarilius</taxon>
    </lineage>
</organism>
<dbReference type="GO" id="GO:0046872">
    <property type="term" value="F:metal ion binding"/>
    <property type="evidence" value="ECO:0007669"/>
    <property type="project" value="UniProtKB-KW"/>
</dbReference>
<dbReference type="SUPFAM" id="SSF57716">
    <property type="entry name" value="Glucocorticoid receptor-like (DNA-binding domain)"/>
    <property type="match status" value="5"/>
</dbReference>
<feature type="region of interest" description="Disordered" evidence="15">
    <location>
        <begin position="95"/>
        <end position="138"/>
    </location>
</feature>
<feature type="domain" description="LIM zinc-binding" evidence="16">
    <location>
        <begin position="1153"/>
        <end position="1210"/>
    </location>
</feature>
<feature type="compositionally biased region" description="Polar residues" evidence="15">
    <location>
        <begin position="95"/>
        <end position="104"/>
    </location>
</feature>
<feature type="region of interest" description="Disordered" evidence="15">
    <location>
        <begin position="298"/>
        <end position="350"/>
    </location>
</feature>
<feature type="domain" description="LIM zinc-binding" evidence="16">
    <location>
        <begin position="1035"/>
        <end position="1092"/>
    </location>
</feature>
<evidence type="ECO:0000256" key="2">
    <source>
        <dbReference type="ARBA" id="ARBA00004246"/>
    </source>
</evidence>
<evidence type="ECO:0000256" key="10">
    <source>
        <dbReference type="ARBA" id="ARBA00022949"/>
    </source>
</evidence>
<feature type="compositionally biased region" description="Basic and acidic residues" evidence="15">
    <location>
        <begin position="120"/>
        <end position="133"/>
    </location>
</feature>
<dbReference type="GO" id="GO:0043542">
    <property type="term" value="P:endothelial cell migration"/>
    <property type="evidence" value="ECO:0007669"/>
    <property type="project" value="TreeGrafter"/>
</dbReference>
<dbReference type="GO" id="GO:0005856">
    <property type="term" value="C:cytoskeleton"/>
    <property type="evidence" value="ECO:0007669"/>
    <property type="project" value="UniProtKB-SubCell"/>
</dbReference>
<dbReference type="Pfam" id="PF00412">
    <property type="entry name" value="LIM"/>
    <property type="match status" value="4"/>
</dbReference>
<dbReference type="PROSITE" id="PS50023">
    <property type="entry name" value="LIM_DOMAIN_2"/>
    <property type="match status" value="4"/>
</dbReference>
<dbReference type="Pfam" id="PF03535">
    <property type="entry name" value="Paxillin"/>
    <property type="match status" value="1"/>
</dbReference>
<protein>
    <recommendedName>
        <fullName evidence="13">Paxillin</fullName>
    </recommendedName>
</protein>
<evidence type="ECO:0000313" key="17">
    <source>
        <dbReference type="EMBL" id="ROL53783.1"/>
    </source>
</evidence>
<keyword evidence="18" id="KW-1185">Reference proteome</keyword>
<dbReference type="AlphaFoldDB" id="A0A3N0Z629"/>
<accession>A0A3N0Z629</accession>
<dbReference type="CDD" id="cd09411">
    <property type="entry name" value="LIM4_Paxillin"/>
    <property type="match status" value="1"/>
</dbReference>
<dbReference type="Gene3D" id="2.10.110.10">
    <property type="entry name" value="Cysteine Rich Protein"/>
    <property type="match status" value="4"/>
</dbReference>
<sequence length="1210" mass="130450">MDEETASAFAVEEFEKVLSEFDMQDFTPEAGQSQETEVPETNRSTSPEKTSPDLTVVDDVIPVSASVTDATEDMLEKETISDLAAESVSVSTLEVDSVAPSLTSAPDPHSAPDSALTEASETHTALETKRAHAGESLSGFAIQSTSMSDSDGTYMIPDADWVTGRDALLADLESTTSHISKQAVFLPEETPYSCPTGSDSYQDVSSPPRVTSPPAETLNGSWVEKPESKHSSTQSFSSAPKSASPRVSQTDEEHVYSFPNKQKTTDSPTAVMSSSLGSNLSELDRLLLELNAVQHSTPSFATEETYPSKPASNAQRYVPENGVSSGVKAAPPKIDKPKRSAPGRGIEDVRPSVESLLNELESSVPAPAPAPSVPMVPELREVQEETPTQQQARISASSATRELDELMASLSDFKVQSNSGSVLVQEDSLSTKGSELPNLVVTKSLTVPSVPVPEAEVSERSSPSSNCAPLLLELHIVEESTTVAQMSSSTVICTSSKTHLDKPLVVSSAKSPAPEFRSSTEPSAITSSLPASSLYTREISSPKTVNLKSSSPVLVSKNCPPVVAKASSPVTIRRISSPVAKSPSPPEVMKSSNRNVDVKSRSPVTIAKTSSPVVVRKSPSPITAVKATKSPVPGVLAKSPSPEPGITSKSPVPTLITLPAPPVSTLTLTPKPSKEKSETSEPGILGISLPCPKPLLEEALDKLLTSGLSQPEPVKLLEGYPASPEMNDDILALLHQSTPQGGYKDTQIPLTEISWTDDPFNPGVSDVSLDLPLLQPSAVERLSASGQLKSVIRRTKETSNVHPMFRDGHMRRKMGPLILNKSNSQDLLIEELQGKLGIGRTERPRKRPDDWLTEGVIVCSNPQRLREEGGVSPTVDKIIIPPDSPSPPKKVLTNPAPKKPVPVVQMPPPLPPPPPPPREPSPPPPPPPPPPAPPIMAQGKSSPTSVPKQGNKLDNMLGSLQSDLNRLGVQTVAKGVCGACKKPIAGQVVTAMGRTWHPEHFVCTHCQEEIGSKNFFERDGQPYCEKDYHSLFSPRCYYCNGPILDRVVTALDRTWHPEHFFCAQCGSFFGPEGFHEKEGKAYCRKDYFDMFAPKCGGCARAILENYISALNSLWHPECFVCRECFTPFVNGSFFEHEGQPYCEAHYHEHRGSLCSGCQKPITGRCITAMGKKFHPEHFVCAFCLKQLNKGTFKEQNDKPYCQSCFVKLFS</sequence>
<evidence type="ECO:0000256" key="3">
    <source>
        <dbReference type="ARBA" id="ARBA00004544"/>
    </source>
</evidence>
<dbReference type="GO" id="GO:0007179">
    <property type="term" value="P:transforming growth factor beta receptor signaling pathway"/>
    <property type="evidence" value="ECO:0007669"/>
    <property type="project" value="TreeGrafter"/>
</dbReference>
<dbReference type="FunFam" id="2.10.110.10:FF:000012">
    <property type="entry name" value="Paxillin isoform 1"/>
    <property type="match status" value="1"/>
</dbReference>
<feature type="region of interest" description="Disordered" evidence="15">
    <location>
        <begin position="625"/>
        <end position="686"/>
    </location>
</feature>
<evidence type="ECO:0000256" key="14">
    <source>
        <dbReference type="PROSITE-ProRule" id="PRU00125"/>
    </source>
</evidence>
<feature type="compositionally biased region" description="Pro residues" evidence="15">
    <location>
        <begin position="897"/>
        <end position="934"/>
    </location>
</feature>
<dbReference type="PROSITE" id="PS00478">
    <property type="entry name" value="LIM_DOMAIN_1"/>
    <property type="match status" value="3"/>
</dbReference>
<feature type="compositionally biased region" description="Polar residues" evidence="15">
    <location>
        <begin position="259"/>
        <end position="275"/>
    </location>
</feature>
<feature type="compositionally biased region" description="Polar residues" evidence="15">
    <location>
        <begin position="939"/>
        <end position="948"/>
    </location>
</feature>
<dbReference type="InterPro" id="IPR001904">
    <property type="entry name" value="Paxillin_Lim_dom4"/>
</dbReference>
<comment type="subcellular location">
    <subcellularLocation>
        <location evidence="2">Cell junction</location>
        <location evidence="2">Focal adhesion</location>
    </subcellularLocation>
    <subcellularLocation>
        <location evidence="3">Cytoplasm</location>
        <location evidence="3">Cell cortex</location>
    </subcellularLocation>
    <subcellularLocation>
        <location evidence="1">Cytoplasm</location>
        <location evidence="1">Cytoskeleton</location>
    </subcellularLocation>
</comment>
<feature type="domain" description="LIM zinc-binding" evidence="16">
    <location>
        <begin position="975"/>
        <end position="1034"/>
    </location>
</feature>
<dbReference type="PANTHER" id="PTHR24216">
    <property type="entry name" value="PAXILLIN-RELATED"/>
    <property type="match status" value="1"/>
</dbReference>
<dbReference type="InterPro" id="IPR001781">
    <property type="entry name" value="Znf_LIM"/>
</dbReference>
<feature type="region of interest" description="Disordered" evidence="15">
    <location>
        <begin position="574"/>
        <end position="599"/>
    </location>
</feature>
<dbReference type="FunFam" id="2.10.110.10:FF:000018">
    <property type="entry name" value="Paxillin isoform 1"/>
    <property type="match status" value="1"/>
</dbReference>
<dbReference type="GO" id="GO:0005938">
    <property type="term" value="C:cell cortex"/>
    <property type="evidence" value="ECO:0007669"/>
    <property type="project" value="UniProtKB-SubCell"/>
</dbReference>
<feature type="domain" description="LIM zinc-binding" evidence="16">
    <location>
        <begin position="1093"/>
        <end position="1152"/>
    </location>
</feature>
<evidence type="ECO:0000313" key="18">
    <source>
        <dbReference type="Proteomes" id="UP000281406"/>
    </source>
</evidence>
<keyword evidence="8 14" id="KW-0862">Zinc</keyword>
<dbReference type="OrthoDB" id="15567at2759"/>
<evidence type="ECO:0000256" key="15">
    <source>
        <dbReference type="SAM" id="MobiDB-lite"/>
    </source>
</evidence>
<evidence type="ECO:0000256" key="7">
    <source>
        <dbReference type="ARBA" id="ARBA00022737"/>
    </source>
</evidence>
<reference evidence="17 18" key="1">
    <citation type="submission" date="2018-10" db="EMBL/GenBank/DDBJ databases">
        <title>Genome assembly for a Yunnan-Guizhou Plateau 3E fish, Anabarilius grahami (Regan), and its evolutionary and genetic applications.</title>
        <authorList>
            <person name="Jiang W."/>
        </authorList>
    </citation>
    <scope>NUCLEOTIDE SEQUENCE [LARGE SCALE GENOMIC DNA]</scope>
    <source>
        <strain evidence="17">AG-KIZ</strain>
        <tissue evidence="17">Muscle</tissue>
    </source>
</reference>
<evidence type="ECO:0000256" key="1">
    <source>
        <dbReference type="ARBA" id="ARBA00004245"/>
    </source>
</evidence>
<keyword evidence="12" id="KW-0206">Cytoskeleton</keyword>
<dbReference type="EMBL" id="RJVU01007700">
    <property type="protein sequence ID" value="ROL53783.1"/>
    <property type="molecule type" value="Genomic_DNA"/>
</dbReference>
<evidence type="ECO:0000256" key="9">
    <source>
        <dbReference type="ARBA" id="ARBA00022889"/>
    </source>
</evidence>
<feature type="compositionally biased region" description="Polar residues" evidence="15">
    <location>
        <begin position="193"/>
        <end position="209"/>
    </location>
</feature>
<feature type="region of interest" description="Disordered" evidence="15">
    <location>
        <begin position="864"/>
        <end position="955"/>
    </location>
</feature>
<keyword evidence="10" id="KW-0965">Cell junction</keyword>
<keyword evidence="7" id="KW-0677">Repeat</keyword>
<proteinExistence type="predicted"/>
<dbReference type="CDD" id="cd09336">
    <property type="entry name" value="LIM1_Paxillin_like"/>
    <property type="match status" value="1"/>
</dbReference>
<dbReference type="CDD" id="cd09338">
    <property type="entry name" value="LIM3_Paxillin_like"/>
    <property type="match status" value="1"/>
</dbReference>
<feature type="compositionally biased region" description="Polar residues" evidence="15">
    <location>
        <begin position="30"/>
        <end position="53"/>
    </location>
</feature>
<evidence type="ECO:0000256" key="6">
    <source>
        <dbReference type="ARBA" id="ARBA00022723"/>
    </source>
</evidence>
<dbReference type="PRINTS" id="PR00832">
    <property type="entry name" value="PAXILLIN"/>
</dbReference>
<dbReference type="FunFam" id="2.10.110.10:FF:000008">
    <property type="entry name" value="Paxillin isoform 1"/>
    <property type="match status" value="1"/>
</dbReference>
<feature type="compositionally biased region" description="Polar residues" evidence="15">
    <location>
        <begin position="231"/>
        <end position="248"/>
    </location>
</feature>
<dbReference type="InterPro" id="IPR047072">
    <property type="entry name" value="Paxillin_Lim_dom2"/>
</dbReference>
<feature type="region of interest" description="Disordered" evidence="15">
    <location>
        <begin position="185"/>
        <end position="276"/>
    </location>
</feature>
<gene>
    <name evidence="17" type="ORF">DPX16_9483</name>
</gene>
<keyword evidence="11 14" id="KW-0440">LIM domain</keyword>
<feature type="region of interest" description="Disordered" evidence="15">
    <location>
        <begin position="20"/>
        <end position="54"/>
    </location>
</feature>
<dbReference type="Proteomes" id="UP000281406">
    <property type="component" value="Unassembled WGS sequence"/>
</dbReference>
<keyword evidence="9" id="KW-0130">Cell adhesion</keyword>
<dbReference type="SMART" id="SM00132">
    <property type="entry name" value="LIM"/>
    <property type="match status" value="4"/>
</dbReference>
<keyword evidence="4" id="KW-0963">Cytoplasm</keyword>
<evidence type="ECO:0000256" key="4">
    <source>
        <dbReference type="ARBA" id="ARBA00022490"/>
    </source>
</evidence>
<evidence type="ECO:0000256" key="11">
    <source>
        <dbReference type="ARBA" id="ARBA00023038"/>
    </source>
</evidence>
<dbReference type="FunFam" id="2.10.110.10:FF:000009">
    <property type="entry name" value="Paxillin isoform 1"/>
    <property type="match status" value="1"/>
</dbReference>
<keyword evidence="5" id="KW-0597">Phosphoprotein</keyword>
<evidence type="ECO:0000259" key="16">
    <source>
        <dbReference type="PROSITE" id="PS50023"/>
    </source>
</evidence>
<evidence type="ECO:0000256" key="13">
    <source>
        <dbReference type="ARBA" id="ARBA00023808"/>
    </source>
</evidence>
<evidence type="ECO:0000256" key="5">
    <source>
        <dbReference type="ARBA" id="ARBA00022553"/>
    </source>
</evidence>
<dbReference type="InterPro" id="IPR047075">
    <property type="entry name" value="Paxillin_TGFB1I1_LIM_dom1"/>
</dbReference>
<keyword evidence="6 14" id="KW-0479">Metal-binding</keyword>
<comment type="caution">
    <text evidence="17">The sequence shown here is derived from an EMBL/GenBank/DDBJ whole genome shotgun (WGS) entry which is preliminary data.</text>
</comment>
<dbReference type="PANTHER" id="PTHR24216:SF11">
    <property type="entry name" value="PAXILLIN"/>
    <property type="match status" value="1"/>
</dbReference>
<evidence type="ECO:0000256" key="12">
    <source>
        <dbReference type="ARBA" id="ARBA00023212"/>
    </source>
</evidence>
<dbReference type="GO" id="GO:0005925">
    <property type="term" value="C:focal adhesion"/>
    <property type="evidence" value="ECO:0007669"/>
    <property type="project" value="UniProtKB-SubCell"/>
</dbReference>
<dbReference type="GO" id="GO:0034446">
    <property type="term" value="P:substrate adhesion-dependent cell spreading"/>
    <property type="evidence" value="ECO:0007669"/>
    <property type="project" value="TreeGrafter"/>
</dbReference>